<evidence type="ECO:0000256" key="3">
    <source>
        <dbReference type="ARBA" id="ARBA00023054"/>
    </source>
</evidence>
<dbReference type="GO" id="GO:0007099">
    <property type="term" value="P:centriole replication"/>
    <property type="evidence" value="ECO:0007669"/>
    <property type="project" value="TreeGrafter"/>
</dbReference>
<dbReference type="GO" id="GO:0005737">
    <property type="term" value="C:cytoplasm"/>
    <property type="evidence" value="ECO:0007669"/>
    <property type="project" value="UniProtKB-SubCell"/>
</dbReference>
<evidence type="ECO:0000256" key="2">
    <source>
        <dbReference type="ARBA" id="ARBA00022490"/>
    </source>
</evidence>
<name>L8YGG6_TUPCH</name>
<dbReference type="Proteomes" id="UP000011518">
    <property type="component" value="Unassembled WGS sequence"/>
</dbReference>
<evidence type="ECO:0000313" key="7">
    <source>
        <dbReference type="Proteomes" id="UP000011518"/>
    </source>
</evidence>
<dbReference type="GO" id="GO:0098536">
    <property type="term" value="C:deuterosome"/>
    <property type="evidence" value="ECO:0007669"/>
    <property type="project" value="TreeGrafter"/>
</dbReference>
<keyword evidence="3 4" id="KW-0175">Coiled coil</keyword>
<keyword evidence="7" id="KW-1185">Reference proteome</keyword>
<keyword evidence="2" id="KW-0963">Cytoplasm</keyword>
<dbReference type="InterPro" id="IPR031470">
    <property type="entry name" value="CEP63/Deup1_N"/>
</dbReference>
<comment type="subcellular location">
    <subcellularLocation>
        <location evidence="1">Cytoplasm</location>
    </subcellularLocation>
</comment>
<dbReference type="STRING" id="246437.L8YGG6"/>
<dbReference type="GO" id="GO:0098535">
    <property type="term" value="P:de novo centriole assembly involved in multi-ciliated epithelial cell differentiation"/>
    <property type="evidence" value="ECO:0007669"/>
    <property type="project" value="TreeGrafter"/>
</dbReference>
<evidence type="ECO:0000256" key="4">
    <source>
        <dbReference type="SAM" id="Coils"/>
    </source>
</evidence>
<dbReference type="PANTHER" id="PTHR18875:SF5">
    <property type="entry name" value="DEUTEROSOME ASSEMBLY PROTEIN 1"/>
    <property type="match status" value="1"/>
</dbReference>
<evidence type="ECO:0000259" key="5">
    <source>
        <dbReference type="Pfam" id="PF17045"/>
    </source>
</evidence>
<organism evidence="6 7">
    <name type="scientific">Tupaia chinensis</name>
    <name type="common">Chinese tree shrew</name>
    <name type="synonym">Tupaia belangeri chinensis</name>
    <dbReference type="NCBI Taxonomy" id="246437"/>
    <lineage>
        <taxon>Eukaryota</taxon>
        <taxon>Metazoa</taxon>
        <taxon>Chordata</taxon>
        <taxon>Craniata</taxon>
        <taxon>Vertebrata</taxon>
        <taxon>Euteleostomi</taxon>
        <taxon>Mammalia</taxon>
        <taxon>Eutheria</taxon>
        <taxon>Euarchontoglires</taxon>
        <taxon>Scandentia</taxon>
        <taxon>Tupaiidae</taxon>
        <taxon>Tupaia</taxon>
    </lineage>
</organism>
<proteinExistence type="predicted"/>
<dbReference type="PANTHER" id="PTHR18875">
    <property type="entry name" value="SARCOMA ANTIGEN NY-SAR-24/CYTOSKELETAL PROTEIN SOJO"/>
    <property type="match status" value="1"/>
</dbReference>
<gene>
    <name evidence="6" type="ORF">TREES_T100004621</name>
</gene>
<dbReference type="EMBL" id="KB361044">
    <property type="protein sequence ID" value="ELV13531.1"/>
    <property type="molecule type" value="Genomic_DNA"/>
</dbReference>
<reference evidence="7" key="2">
    <citation type="journal article" date="2013" name="Nat. Commun.">
        <title>Genome of the Chinese tree shrew.</title>
        <authorList>
            <person name="Fan Y."/>
            <person name="Huang Z.Y."/>
            <person name="Cao C.C."/>
            <person name="Chen C.S."/>
            <person name="Chen Y.X."/>
            <person name="Fan D.D."/>
            <person name="He J."/>
            <person name="Hou H.L."/>
            <person name="Hu L."/>
            <person name="Hu X.T."/>
            <person name="Jiang X.T."/>
            <person name="Lai R."/>
            <person name="Lang Y.S."/>
            <person name="Liang B."/>
            <person name="Liao S.G."/>
            <person name="Mu D."/>
            <person name="Ma Y.Y."/>
            <person name="Niu Y.Y."/>
            <person name="Sun X.Q."/>
            <person name="Xia J.Q."/>
            <person name="Xiao J."/>
            <person name="Xiong Z.Q."/>
            <person name="Xu L."/>
            <person name="Yang L."/>
            <person name="Zhang Y."/>
            <person name="Zhao W."/>
            <person name="Zhao X.D."/>
            <person name="Zheng Y.T."/>
            <person name="Zhou J.M."/>
            <person name="Zhu Y.B."/>
            <person name="Zhang G.J."/>
            <person name="Wang J."/>
            <person name="Yao Y.G."/>
        </authorList>
    </citation>
    <scope>NUCLEOTIDE SEQUENCE [LARGE SCALE GENOMIC DNA]</scope>
</reference>
<dbReference type="AlphaFoldDB" id="L8YGG6"/>
<dbReference type="Pfam" id="PF17045">
    <property type="entry name" value="CEP63"/>
    <property type="match status" value="1"/>
</dbReference>
<evidence type="ECO:0000256" key="1">
    <source>
        <dbReference type="ARBA" id="ARBA00004496"/>
    </source>
</evidence>
<dbReference type="GO" id="GO:0005814">
    <property type="term" value="C:centriole"/>
    <property type="evidence" value="ECO:0007669"/>
    <property type="project" value="TreeGrafter"/>
</dbReference>
<sequence>MPRLICEPDPSCETNERDEFIIEKLKSAVSEIALSRNKLQDENEKLLQELKMYQRQCQIRNQLYKEEEYHSSEQERMRNEISDLTKELHQKEITIATVKKKAALLERQLKMELEIKEKMLAKQQPNHRLELRVQLKISNPYRTGALEGASYSRPDSRWYPGVM</sequence>
<feature type="domain" description="CEP63/Deup1 N-terminal" evidence="5">
    <location>
        <begin position="2"/>
        <end position="62"/>
    </location>
</feature>
<dbReference type="eggNOG" id="ENOG502QRBJ">
    <property type="taxonomic scope" value="Eukaryota"/>
</dbReference>
<feature type="coiled-coil region" evidence="4">
    <location>
        <begin position="22"/>
        <end position="108"/>
    </location>
</feature>
<reference evidence="7" key="1">
    <citation type="submission" date="2012-07" db="EMBL/GenBank/DDBJ databases">
        <title>Genome of the Chinese tree shrew, a rising model animal genetically related to primates.</title>
        <authorList>
            <person name="Zhang G."/>
            <person name="Fan Y."/>
            <person name="Yao Y."/>
            <person name="Huang Z."/>
        </authorList>
    </citation>
    <scope>NUCLEOTIDE SEQUENCE [LARGE SCALE GENOMIC DNA]</scope>
</reference>
<dbReference type="InParanoid" id="L8YGG6"/>
<evidence type="ECO:0000313" key="6">
    <source>
        <dbReference type="EMBL" id="ELV13531.1"/>
    </source>
</evidence>
<accession>L8YGG6</accession>
<protein>
    <submittedName>
        <fullName evidence="6">Coiled-coil domain-containing protein 67</fullName>
    </submittedName>
</protein>